<sequence>MINGMNEKMDRDNFISLKLMIKVVIIDMKYFIFMLYSKIKINYINLSIRNVNINILHINTYLKYNESYTLKYKDNYFLWTLNSMIRCSLFRAVSFRKSDLVSALVVMFLKVTSNNLLDSERSDECIDFTMIVDQIFLALSNYLLTNHLRSESGYQRTICFFSSNTYAQHKQHLRSPEPILLKEQKVHIPTLTIHILCTNVNHKENRPLGWSKQQRRNKVSKDQNFITNKNQLKYKKETQFIVSSNDKSHFFKLIKSLFSCCHRLLRWMNIRKLIIILHYDKRLAGLGFRRTRLYRRRNYRPVTTAAKTIREYTIYIDTTY</sequence>
<name>A0A6G0T137_APHGL</name>
<evidence type="ECO:0000256" key="1">
    <source>
        <dbReference type="SAM" id="Phobius"/>
    </source>
</evidence>
<reference evidence="2 3" key="1">
    <citation type="submission" date="2019-08" db="EMBL/GenBank/DDBJ databases">
        <title>The genome of the soybean aphid Biotype 1, its phylome, world population structure and adaptation to the North American continent.</title>
        <authorList>
            <person name="Giordano R."/>
            <person name="Donthu R.K."/>
            <person name="Hernandez A.G."/>
            <person name="Wright C.L."/>
            <person name="Zimin A.V."/>
        </authorList>
    </citation>
    <scope>NUCLEOTIDE SEQUENCE [LARGE SCALE GENOMIC DNA]</scope>
    <source>
        <tissue evidence="2">Whole aphids</tissue>
    </source>
</reference>
<dbReference type="AlphaFoldDB" id="A0A6G0T137"/>
<gene>
    <name evidence="2" type="ORF">AGLY_015399</name>
</gene>
<protein>
    <submittedName>
        <fullName evidence="2">Uncharacterized protein</fullName>
    </submittedName>
</protein>
<keyword evidence="3" id="KW-1185">Reference proteome</keyword>
<dbReference type="Proteomes" id="UP000475862">
    <property type="component" value="Unassembled WGS sequence"/>
</dbReference>
<keyword evidence="1" id="KW-0812">Transmembrane</keyword>
<keyword evidence="1" id="KW-1133">Transmembrane helix</keyword>
<evidence type="ECO:0000313" key="2">
    <source>
        <dbReference type="EMBL" id="KAE9524360.1"/>
    </source>
</evidence>
<feature type="transmembrane region" description="Helical" evidence="1">
    <location>
        <begin position="15"/>
        <end position="36"/>
    </location>
</feature>
<comment type="caution">
    <text evidence="2">The sequence shown here is derived from an EMBL/GenBank/DDBJ whole genome shotgun (WGS) entry which is preliminary data.</text>
</comment>
<dbReference type="EMBL" id="VYZN01000070">
    <property type="protein sequence ID" value="KAE9524360.1"/>
    <property type="molecule type" value="Genomic_DNA"/>
</dbReference>
<organism evidence="2 3">
    <name type="scientific">Aphis glycines</name>
    <name type="common">Soybean aphid</name>
    <dbReference type="NCBI Taxonomy" id="307491"/>
    <lineage>
        <taxon>Eukaryota</taxon>
        <taxon>Metazoa</taxon>
        <taxon>Ecdysozoa</taxon>
        <taxon>Arthropoda</taxon>
        <taxon>Hexapoda</taxon>
        <taxon>Insecta</taxon>
        <taxon>Pterygota</taxon>
        <taxon>Neoptera</taxon>
        <taxon>Paraneoptera</taxon>
        <taxon>Hemiptera</taxon>
        <taxon>Sternorrhyncha</taxon>
        <taxon>Aphidomorpha</taxon>
        <taxon>Aphidoidea</taxon>
        <taxon>Aphididae</taxon>
        <taxon>Aphidini</taxon>
        <taxon>Aphis</taxon>
        <taxon>Aphis</taxon>
    </lineage>
</organism>
<proteinExistence type="predicted"/>
<keyword evidence="1" id="KW-0472">Membrane</keyword>
<evidence type="ECO:0000313" key="3">
    <source>
        <dbReference type="Proteomes" id="UP000475862"/>
    </source>
</evidence>
<accession>A0A6G0T137</accession>